<evidence type="ECO:0000256" key="1">
    <source>
        <dbReference type="SAM" id="MobiDB-lite"/>
    </source>
</evidence>
<dbReference type="AlphaFoldDB" id="A0A915DHW5"/>
<keyword evidence="2" id="KW-1185">Reference proteome</keyword>
<sequence length="129" mass="14843">MASNYSNEVTYQLSGVALEEENDEDMTPHSRMPDRPSGAYGEQHCQAEGQETDQMHRSSNGTVQNKLRDKLIPEGAFKENRENLVGVLHEHENRRKQKDKDDLMDEKELAYAEDLQKARTSIFNDSFLK</sequence>
<reference evidence="3" key="1">
    <citation type="submission" date="2022-11" db="UniProtKB">
        <authorList>
            <consortium name="WormBaseParasite"/>
        </authorList>
    </citation>
    <scope>IDENTIFICATION</scope>
</reference>
<feature type="compositionally biased region" description="Polar residues" evidence="1">
    <location>
        <begin position="1"/>
        <end position="13"/>
    </location>
</feature>
<evidence type="ECO:0000313" key="3">
    <source>
        <dbReference type="WBParaSite" id="jg2004"/>
    </source>
</evidence>
<accession>A0A915DHW5</accession>
<organism evidence="2 3">
    <name type="scientific">Ditylenchus dipsaci</name>
    <dbReference type="NCBI Taxonomy" id="166011"/>
    <lineage>
        <taxon>Eukaryota</taxon>
        <taxon>Metazoa</taxon>
        <taxon>Ecdysozoa</taxon>
        <taxon>Nematoda</taxon>
        <taxon>Chromadorea</taxon>
        <taxon>Rhabditida</taxon>
        <taxon>Tylenchina</taxon>
        <taxon>Tylenchomorpha</taxon>
        <taxon>Sphaerularioidea</taxon>
        <taxon>Anguinidae</taxon>
        <taxon>Anguininae</taxon>
        <taxon>Ditylenchus</taxon>
    </lineage>
</organism>
<feature type="region of interest" description="Disordered" evidence="1">
    <location>
        <begin position="1"/>
        <end position="68"/>
    </location>
</feature>
<evidence type="ECO:0000313" key="2">
    <source>
        <dbReference type="Proteomes" id="UP000887574"/>
    </source>
</evidence>
<name>A0A915DHW5_9BILA</name>
<proteinExistence type="predicted"/>
<dbReference type="WBParaSite" id="jg2004">
    <property type="protein sequence ID" value="jg2004"/>
    <property type="gene ID" value="jg2004"/>
</dbReference>
<dbReference type="Proteomes" id="UP000887574">
    <property type="component" value="Unplaced"/>
</dbReference>
<protein>
    <submittedName>
        <fullName evidence="3">Uncharacterized protein</fullName>
    </submittedName>
</protein>